<feature type="region of interest" description="Disordered" evidence="9">
    <location>
        <begin position="378"/>
        <end position="398"/>
    </location>
</feature>
<reference evidence="11" key="3">
    <citation type="submission" date="2018-08" db="EMBL/GenBank/DDBJ databases">
        <authorList>
            <person name="Ferrada E.E."/>
            <person name="Latorre B.A."/>
        </authorList>
    </citation>
    <scope>NUCLEOTIDE SEQUENCE</scope>
    <source>
        <strain evidence="11">NSW</strain>
    </source>
</reference>
<sequence>MIQLANGVRVFVNTEMNKDIYIGLSNFGFENDIAEELGVAHLLEHILISFDHRRFAANATTSRTYMSFWCRALDPADQAAAVSTAVSWFFGVRGVLKTDFSRVKLRNYINELENEYYFRNEMFHCMDILTYLGGGDLYNGGRITMMKNIAGIREMLANRMRKLCGPDVVIFIKRLTSPTMAMLRGSFGTLPRFPERISALRIRDVYNKIVMVPSPFYTLMIQVDNVVDNVLAILCLVDNYHFVDYDTIGDKLYLSISFMSESDYEEFINEIDTVDLSISSVDLDHGDDYIMTFYVNFPWFQHDLLDYLYLMNTEHTRLVEALRENLRRSIREKRIIVIYPTFAQSVYNSTDSQDHGLIVLDVDFRRAVAKVSAGIAPGTDEDRAGAPRTHAPRARHRPYRRQRRNREVFLSYGDGALMRFVSLSAYMAATGRASRLTFQRLPTGIHGKHSFDTEDLEDIFESETFIRYSRSRPATLYQYIFLAYFATGKSIQEIVGQREELFPVNLEVQSGHRLIFGKRSRYDITTRSSFVCGVIKGNLGDKVINEYMWCMKSLGLIYTMDFTKLATRNTYYVFAFTIYADGVFKYLSSAEAVSKFCFVVSSRGRREDYSALHKEVVVNFR</sequence>
<dbReference type="PIRSF" id="PIRSF015679">
    <property type="entry name" value="Peptidase_M44"/>
    <property type="match status" value="1"/>
</dbReference>
<keyword evidence="4 8" id="KW-0479">Metal-binding</keyword>
<keyword evidence="7 8" id="KW-0482">Metalloprotease</keyword>
<evidence type="ECO:0000313" key="13">
    <source>
        <dbReference type="Proteomes" id="UP000318205"/>
    </source>
</evidence>
<evidence type="ECO:0000256" key="3">
    <source>
        <dbReference type="ARBA" id="ARBA00022670"/>
    </source>
</evidence>
<reference evidence="10 13" key="2">
    <citation type="journal article" date="2017" name="Virus Res.">
        <title>Complete genomic characterisation of two novel poxviruses (WKPV and EKPV) from western and eastern grey kangaroos.</title>
        <authorList>
            <person name="Bennett M."/>
            <person name="Tu S.L."/>
            <person name="Upton C."/>
            <person name="McArtor C."/>
            <person name="Gillett A."/>
            <person name="Laird T."/>
            <person name="O'Dea M."/>
        </authorList>
    </citation>
    <scope>NUCLEOTIDE SEQUENCE [LARGE SCALE GENOMIC DNA]</scope>
    <source>
        <strain evidence="10">Sunshine Coast</strain>
    </source>
</reference>
<evidence type="ECO:0000313" key="12">
    <source>
        <dbReference type="Proteomes" id="UP000318014"/>
    </source>
</evidence>
<evidence type="ECO:0000256" key="2">
    <source>
        <dbReference type="ARBA" id="ARBA00007580"/>
    </source>
</evidence>
<evidence type="ECO:0000313" key="11">
    <source>
        <dbReference type="EMBL" id="ATX75066.1"/>
    </source>
</evidence>
<evidence type="ECO:0000313" key="10">
    <source>
        <dbReference type="EMBL" id="ATI21158.1"/>
    </source>
</evidence>
<dbReference type="Pfam" id="PF03410">
    <property type="entry name" value="Peptidase_M44"/>
    <property type="match status" value="1"/>
</dbReference>
<dbReference type="EMBL" id="MF467281">
    <property type="protein sequence ID" value="ATI21158.1"/>
    <property type="molecule type" value="Genomic_DNA"/>
</dbReference>
<keyword evidence="6 8" id="KW-0862">Zinc</keyword>
<accession>A0A2C9DT25</accession>
<evidence type="ECO:0000256" key="9">
    <source>
        <dbReference type="SAM" id="MobiDB-lite"/>
    </source>
</evidence>
<proteinExistence type="inferred from homology"/>
<dbReference type="SUPFAM" id="SSF63411">
    <property type="entry name" value="LuxS/MPP-like metallohydrolase"/>
    <property type="match status" value="1"/>
</dbReference>
<dbReference type="GO" id="GO:0008270">
    <property type="term" value="F:zinc ion binding"/>
    <property type="evidence" value="ECO:0007669"/>
    <property type="project" value="UniProtKB-UniRule"/>
</dbReference>
<keyword evidence="3 8" id="KW-0645">Protease</keyword>
<dbReference type="GO" id="GO:0004222">
    <property type="term" value="F:metalloendopeptidase activity"/>
    <property type="evidence" value="ECO:0007669"/>
    <property type="project" value="UniProtKB-UniRule"/>
</dbReference>
<dbReference type="InterPro" id="IPR005072">
    <property type="entry name" value="Peptidase_M44"/>
</dbReference>
<gene>
    <name evidence="11" type="ORF">EKPV-NSW-ORF075</name>
</gene>
<evidence type="ECO:0000256" key="6">
    <source>
        <dbReference type="ARBA" id="ARBA00022833"/>
    </source>
</evidence>
<dbReference type="Proteomes" id="UP000318014">
    <property type="component" value="Genome"/>
</dbReference>
<keyword evidence="5 8" id="KW-0378">Hydrolase</keyword>
<dbReference type="GO" id="GO:0006508">
    <property type="term" value="P:proteolysis"/>
    <property type="evidence" value="ECO:0007669"/>
    <property type="project" value="UniProtKB-KW"/>
</dbReference>
<dbReference type="InterPro" id="IPR011249">
    <property type="entry name" value="Metalloenz_LuxS/M16"/>
</dbReference>
<keyword evidence="13" id="KW-1185">Reference proteome</keyword>
<dbReference type="EMBL" id="MF661791">
    <property type="protein sequence ID" value="ATX75066.1"/>
    <property type="molecule type" value="Genomic_DNA"/>
</dbReference>
<evidence type="ECO:0000256" key="7">
    <source>
        <dbReference type="ARBA" id="ARBA00023049"/>
    </source>
</evidence>
<comment type="similarity">
    <text evidence="2 8">Belongs to the peptidase M44 family.</text>
</comment>
<name>A0A2C9DT25_9POXV</name>
<evidence type="ECO:0000256" key="5">
    <source>
        <dbReference type="ARBA" id="ARBA00022801"/>
    </source>
</evidence>
<dbReference type="GO" id="GO:0019058">
    <property type="term" value="P:viral life cycle"/>
    <property type="evidence" value="ECO:0007669"/>
    <property type="project" value="UniProtKB-UniRule"/>
</dbReference>
<comment type="cofactor">
    <cofactor evidence="1 8">
        <name>Zn(2+)</name>
        <dbReference type="ChEBI" id="CHEBI:29105"/>
    </cofactor>
</comment>
<evidence type="ECO:0000256" key="4">
    <source>
        <dbReference type="ARBA" id="ARBA00022723"/>
    </source>
</evidence>
<evidence type="ECO:0000256" key="8">
    <source>
        <dbReference type="PIRNR" id="PIRNR015679"/>
    </source>
</evidence>
<protein>
    <recommendedName>
        <fullName evidence="8">Metalloendopeptidase</fullName>
        <ecNumber evidence="8">3.4.24.-</ecNumber>
    </recommendedName>
</protein>
<evidence type="ECO:0000256" key="1">
    <source>
        <dbReference type="ARBA" id="ARBA00001947"/>
    </source>
</evidence>
<reference evidence="11 12" key="1">
    <citation type="journal article" date="2017" name="Sci. Rep.">
        <title>Molecular and microscopic characterization of a novel Eastern grey kangaroopox virus genome directly from a clinical sample.</title>
        <authorList>
            <person name="Sarker S."/>
            <person name="Roberts H.K."/>
            <person name="Tidd N."/>
            <person name="Ault S."/>
            <person name="Ladmore G."/>
            <person name="Peters A."/>
            <person name="Forwood J.K."/>
            <person name="Helbig K."/>
            <person name="Raidal S.R."/>
        </authorList>
    </citation>
    <scope>NUCLEOTIDE SEQUENCE [LARGE SCALE GENOMIC DNA]</scope>
    <source>
        <strain evidence="11 12">NSW</strain>
    </source>
</reference>
<dbReference type="EC" id="3.4.24.-" evidence="8"/>
<organism evidence="10 13">
    <name type="scientific">Eastern grey kangaroopox virus</name>
    <dbReference type="NCBI Taxonomy" id="2042482"/>
    <lineage>
        <taxon>Viruses</taxon>
        <taxon>Varidnaviria</taxon>
        <taxon>Bamfordvirae</taxon>
        <taxon>Nucleocytoviricota</taxon>
        <taxon>Pokkesviricetes</taxon>
        <taxon>Chitovirales</taxon>
        <taxon>Poxviridae</taxon>
        <taxon>Chordopoxvirinae</taxon>
        <taxon>Macropopoxvirus</taxon>
        <taxon>Macropopoxvirus mgiganteuspox</taxon>
        <taxon>Eastern kangaroopox virus</taxon>
    </lineage>
</organism>
<dbReference type="Proteomes" id="UP000318205">
    <property type="component" value="Segment"/>
</dbReference>